<evidence type="ECO:0000256" key="2">
    <source>
        <dbReference type="ARBA" id="ARBA00006856"/>
    </source>
</evidence>
<dbReference type="OMA" id="FMVDILN"/>
<keyword evidence="3" id="KW-0539">Nucleus</keyword>
<dbReference type="FunCoup" id="R7UJ90">
    <property type="interactions" value="1125"/>
</dbReference>
<dbReference type="InterPro" id="IPR003891">
    <property type="entry name" value="Initiation_fac_eIF4g_MI"/>
</dbReference>
<feature type="compositionally biased region" description="Acidic residues" evidence="4">
    <location>
        <begin position="55"/>
        <end position="109"/>
    </location>
</feature>
<feature type="non-terminal residue" evidence="6">
    <location>
        <position position="1"/>
    </location>
</feature>
<evidence type="ECO:0000259" key="5">
    <source>
        <dbReference type="PROSITE" id="PS51366"/>
    </source>
</evidence>
<dbReference type="EMBL" id="AMQN01001175">
    <property type="status" value="NOT_ANNOTATED_CDS"/>
    <property type="molecule type" value="Genomic_DNA"/>
</dbReference>
<dbReference type="EnsemblMetazoa" id="CapteT52405">
    <property type="protein sequence ID" value="CapteP52405"/>
    <property type="gene ID" value="CapteG52405"/>
</dbReference>
<dbReference type="Pfam" id="PF02854">
    <property type="entry name" value="MIF4G"/>
    <property type="match status" value="1"/>
</dbReference>
<comment type="similarity">
    <text evidence="2">Belongs to the CWC22 family.</text>
</comment>
<dbReference type="SMART" id="SM00543">
    <property type="entry name" value="MIF4G"/>
    <property type="match status" value="1"/>
</dbReference>
<dbReference type="GO" id="GO:0005730">
    <property type="term" value="C:nucleolus"/>
    <property type="evidence" value="ECO:0007669"/>
    <property type="project" value="UniProtKB-SubCell"/>
</dbReference>
<dbReference type="STRING" id="283909.R7UJ90"/>
<dbReference type="SUPFAM" id="SSF48371">
    <property type="entry name" value="ARM repeat"/>
    <property type="match status" value="1"/>
</dbReference>
<dbReference type="Gene3D" id="1.25.40.180">
    <property type="match status" value="1"/>
</dbReference>
<sequence>KEEDKEIKHLAKQLKMNKRKSKTLPLMFINDGLDYVKGIIKKRKEKIAKHVSFGSDEEEDEEEEEKDESEEEEEESEDMVQEDDDQEEDMDESQEEGEDEMDEEEEEASEIVNLKEDIYGRLRDKEGNVVSANAEAPSSGSYIPPGKRLQMAESVDEKKKIEMERTKRQIKGLVNRLSEANMRGICSEMEGLYMRFSRALLTECLSEMVLDACTGVASVPERLVMELCVLISILHVNVGNEIGANFLQSVIKLFDSRFRQGGSYGQGKEMDNIVLLIAHLCNFKVVHSVLIFDLFKKFISGFKDRDIELILLLLKSVGFTIRKDDPMGLKEIIVEIQNKASSADSSKFQDQSRMKFMLEILLAVKNNNMKKIPSYDPAPVEQLRKIMKNIIRTAGVSSEAQLRISMDDLLQAETKGRWWVVGSAWSGKDVEKREDSKAPLLGDVSSEILELARKQRMNTEVRKNIFCVLMMCEDFADAFEKLLRIGLKHTQEREIIHVILDTALQEKTYNPFYAHLLLKFCEYHKRFKMTVQFSFWDKFKELEKSSEIHVNNMAALLTFLIVTKALSLAVFKVIEFADLDKQRVRFLKRVLLSLLLDHPEQASQDAFLRIASLPKLNVLREGLKLFMRHFMLKKPPPHVAVETLRSRVEAAVRIL</sequence>
<dbReference type="OrthoDB" id="10260961at2759"/>
<dbReference type="SMART" id="SM00544">
    <property type="entry name" value="MA3"/>
    <property type="match status" value="1"/>
</dbReference>
<comment type="subcellular location">
    <subcellularLocation>
        <location evidence="1">Nucleus</location>
        <location evidence="1">Nucleolus</location>
    </subcellularLocation>
</comment>
<dbReference type="HOGENOM" id="CLU_006786_0_0_1"/>
<dbReference type="AlphaFoldDB" id="R7UJ90"/>
<dbReference type="EMBL" id="KB300511">
    <property type="protein sequence ID" value="ELU06609.1"/>
    <property type="molecule type" value="Genomic_DNA"/>
</dbReference>
<dbReference type="GO" id="GO:0003723">
    <property type="term" value="F:RNA binding"/>
    <property type="evidence" value="ECO:0007669"/>
    <property type="project" value="InterPro"/>
</dbReference>
<dbReference type="InterPro" id="IPR016024">
    <property type="entry name" value="ARM-type_fold"/>
</dbReference>
<dbReference type="PROSITE" id="PS51366">
    <property type="entry name" value="MI"/>
    <property type="match status" value="1"/>
</dbReference>
<evidence type="ECO:0000313" key="7">
    <source>
        <dbReference type="EnsemblMetazoa" id="CapteP52405"/>
    </source>
</evidence>
<dbReference type="FunFam" id="1.25.40.180:FF:000032">
    <property type="entry name" value="Nucleolar MIF4G domain-containing protein 1"/>
    <property type="match status" value="1"/>
</dbReference>
<dbReference type="PANTHER" id="PTHR18034:SF4">
    <property type="entry name" value="NUCLEOLAR MIF4G DOMAIN-CONTAINING PROTEIN 1"/>
    <property type="match status" value="1"/>
</dbReference>
<evidence type="ECO:0000313" key="6">
    <source>
        <dbReference type="EMBL" id="ELU06609.1"/>
    </source>
</evidence>
<dbReference type="Proteomes" id="UP000014760">
    <property type="component" value="Unassembled WGS sequence"/>
</dbReference>
<proteinExistence type="inferred from homology"/>
<dbReference type="PANTHER" id="PTHR18034">
    <property type="entry name" value="CELL CYCLE CONTROL PROTEIN CWF22-RELATED"/>
    <property type="match status" value="1"/>
</dbReference>
<dbReference type="InterPro" id="IPR003890">
    <property type="entry name" value="MIF4G-like_typ-3"/>
</dbReference>
<dbReference type="Pfam" id="PF02847">
    <property type="entry name" value="MA3"/>
    <property type="match status" value="1"/>
</dbReference>
<dbReference type="GO" id="GO:0042274">
    <property type="term" value="P:ribosomal small subunit biogenesis"/>
    <property type="evidence" value="ECO:0007669"/>
    <property type="project" value="TreeGrafter"/>
</dbReference>
<reference evidence="6 8" key="2">
    <citation type="journal article" date="2013" name="Nature">
        <title>Insights into bilaterian evolution from three spiralian genomes.</title>
        <authorList>
            <person name="Simakov O."/>
            <person name="Marletaz F."/>
            <person name="Cho S.J."/>
            <person name="Edsinger-Gonzales E."/>
            <person name="Havlak P."/>
            <person name="Hellsten U."/>
            <person name="Kuo D.H."/>
            <person name="Larsson T."/>
            <person name="Lv J."/>
            <person name="Arendt D."/>
            <person name="Savage R."/>
            <person name="Osoegawa K."/>
            <person name="de Jong P."/>
            <person name="Grimwood J."/>
            <person name="Chapman J.A."/>
            <person name="Shapiro H."/>
            <person name="Aerts A."/>
            <person name="Otillar R.P."/>
            <person name="Terry A.Y."/>
            <person name="Boore J.L."/>
            <person name="Grigoriev I.V."/>
            <person name="Lindberg D.R."/>
            <person name="Seaver E.C."/>
            <person name="Weisblat D.A."/>
            <person name="Putnam N.H."/>
            <person name="Rokhsar D.S."/>
        </authorList>
    </citation>
    <scope>NUCLEOTIDE SEQUENCE</scope>
    <source>
        <strain evidence="6 8">I ESC-2004</strain>
    </source>
</reference>
<gene>
    <name evidence="6" type="ORF">CAPTEDRAFT_52405</name>
</gene>
<reference evidence="8" key="1">
    <citation type="submission" date="2012-12" db="EMBL/GenBank/DDBJ databases">
        <authorList>
            <person name="Hellsten U."/>
            <person name="Grimwood J."/>
            <person name="Chapman J.A."/>
            <person name="Shapiro H."/>
            <person name="Aerts A."/>
            <person name="Otillar R.P."/>
            <person name="Terry A.Y."/>
            <person name="Boore J.L."/>
            <person name="Simakov O."/>
            <person name="Marletaz F."/>
            <person name="Cho S.-J."/>
            <person name="Edsinger-Gonzales E."/>
            <person name="Havlak P."/>
            <person name="Kuo D.-H."/>
            <person name="Larsson T."/>
            <person name="Lv J."/>
            <person name="Arendt D."/>
            <person name="Savage R."/>
            <person name="Osoegawa K."/>
            <person name="de Jong P."/>
            <person name="Lindberg D.R."/>
            <person name="Seaver E.C."/>
            <person name="Weisblat D.A."/>
            <person name="Putnam N.H."/>
            <person name="Grigoriev I.V."/>
            <person name="Rokhsar D.S."/>
        </authorList>
    </citation>
    <scope>NUCLEOTIDE SEQUENCE</scope>
    <source>
        <strain evidence="8">I ESC-2004</strain>
    </source>
</reference>
<dbReference type="InterPro" id="IPR050781">
    <property type="entry name" value="CWC22_splicing_factor"/>
</dbReference>
<feature type="non-terminal residue" evidence="6">
    <location>
        <position position="655"/>
    </location>
</feature>
<keyword evidence="8" id="KW-1185">Reference proteome</keyword>
<evidence type="ECO:0000256" key="1">
    <source>
        <dbReference type="ARBA" id="ARBA00004604"/>
    </source>
</evidence>
<evidence type="ECO:0000313" key="8">
    <source>
        <dbReference type="Proteomes" id="UP000014760"/>
    </source>
</evidence>
<protein>
    <recommendedName>
        <fullName evidence="5">MI domain-containing protein</fullName>
    </recommendedName>
</protein>
<name>R7UJ90_CAPTE</name>
<feature type="domain" description="MI" evidence="5">
    <location>
        <begin position="460"/>
        <end position="576"/>
    </location>
</feature>
<evidence type="ECO:0000256" key="4">
    <source>
        <dbReference type="SAM" id="MobiDB-lite"/>
    </source>
</evidence>
<organism evidence="6">
    <name type="scientific">Capitella teleta</name>
    <name type="common">Polychaete worm</name>
    <dbReference type="NCBI Taxonomy" id="283909"/>
    <lineage>
        <taxon>Eukaryota</taxon>
        <taxon>Metazoa</taxon>
        <taxon>Spiralia</taxon>
        <taxon>Lophotrochozoa</taxon>
        <taxon>Annelida</taxon>
        <taxon>Polychaeta</taxon>
        <taxon>Sedentaria</taxon>
        <taxon>Scolecida</taxon>
        <taxon>Capitellidae</taxon>
        <taxon>Capitella</taxon>
    </lineage>
</organism>
<feature type="region of interest" description="Disordered" evidence="4">
    <location>
        <begin position="47"/>
        <end position="117"/>
    </location>
</feature>
<evidence type="ECO:0000256" key="3">
    <source>
        <dbReference type="ARBA" id="ARBA00023242"/>
    </source>
</evidence>
<accession>R7UJ90</accession>
<reference evidence="7" key="3">
    <citation type="submission" date="2015-06" db="UniProtKB">
        <authorList>
            <consortium name="EnsemblMetazoa"/>
        </authorList>
    </citation>
    <scope>IDENTIFICATION</scope>
</reference>